<reference evidence="4" key="1">
    <citation type="journal article" date="2022" name="G3 (Bethesda)">
        <title>Unveiling the complete genome sequence of Alicyclobacillus acidoterrestris DSM 3922T, a taint-producing strain.</title>
        <authorList>
            <person name="Leonardo I.C."/>
            <person name="Barreto Crespo M.T."/>
            <person name="Gaspar F.B."/>
        </authorList>
    </citation>
    <scope>NUCLEOTIDE SEQUENCE [LARGE SCALE GENOMIC DNA]</scope>
    <source>
        <strain evidence="4">DSM 3922</strain>
    </source>
</reference>
<sequence>MKGYGLLLSLVCVAIVTFLSMMFNAPLVVFAAEVIAILILDSLLVVALFRRDKGRKRPVASQRRRRHARKGQNQSA</sequence>
<feature type="region of interest" description="Disordered" evidence="1">
    <location>
        <begin position="54"/>
        <end position="76"/>
    </location>
</feature>
<keyword evidence="4" id="KW-1185">Reference proteome</keyword>
<accession>T0CTJ4</accession>
<organism evidence="3 4">
    <name type="scientific">Alicyclobacillus acidoterrestris (strain ATCC 49025 / DSM 3922 / CIP 106132 / NCIMB 13137 / GD3B)</name>
    <dbReference type="NCBI Taxonomy" id="1356854"/>
    <lineage>
        <taxon>Bacteria</taxon>
        <taxon>Bacillati</taxon>
        <taxon>Bacillota</taxon>
        <taxon>Bacilli</taxon>
        <taxon>Bacillales</taxon>
        <taxon>Alicyclobacillaceae</taxon>
        <taxon>Alicyclobacillus</taxon>
    </lineage>
</organism>
<proteinExistence type="predicted"/>
<dbReference type="EMBL" id="CP080467">
    <property type="protein sequence ID" value="UNO50115.1"/>
    <property type="molecule type" value="Genomic_DNA"/>
</dbReference>
<dbReference type="RefSeq" id="WP_021298021.1">
    <property type="nucleotide sequence ID" value="NZ_AURB01000167.1"/>
</dbReference>
<name>T0CTJ4_ALIAG</name>
<keyword evidence="2" id="KW-1133">Transmembrane helix</keyword>
<dbReference type="AlphaFoldDB" id="T0CTJ4"/>
<protein>
    <submittedName>
        <fullName evidence="3">Uncharacterized protein</fullName>
    </submittedName>
</protein>
<accession>A0A9E6ZGM3</accession>
<feature type="transmembrane region" description="Helical" evidence="2">
    <location>
        <begin position="29"/>
        <end position="49"/>
    </location>
</feature>
<evidence type="ECO:0000313" key="3">
    <source>
        <dbReference type="EMBL" id="UNO50115.1"/>
    </source>
</evidence>
<dbReference type="Proteomes" id="UP000829401">
    <property type="component" value="Chromosome"/>
</dbReference>
<keyword evidence="2" id="KW-0812">Transmembrane</keyword>
<evidence type="ECO:0000256" key="1">
    <source>
        <dbReference type="SAM" id="MobiDB-lite"/>
    </source>
</evidence>
<gene>
    <name evidence="3" type="ORF">K1I37_06395</name>
</gene>
<feature type="transmembrane region" description="Helical" evidence="2">
    <location>
        <begin position="5"/>
        <end position="23"/>
    </location>
</feature>
<keyword evidence="2" id="KW-0472">Membrane</keyword>
<evidence type="ECO:0000313" key="4">
    <source>
        <dbReference type="Proteomes" id="UP000829401"/>
    </source>
</evidence>
<feature type="compositionally biased region" description="Basic residues" evidence="1">
    <location>
        <begin position="54"/>
        <end position="70"/>
    </location>
</feature>
<evidence type="ECO:0000256" key="2">
    <source>
        <dbReference type="SAM" id="Phobius"/>
    </source>
</evidence>
<dbReference type="KEGG" id="aaco:K1I37_06395"/>